<evidence type="ECO:0000259" key="1">
    <source>
        <dbReference type="Pfam" id="PF12728"/>
    </source>
</evidence>
<dbReference type="AlphaFoldDB" id="A0A7X0HW35"/>
<feature type="domain" description="Helix-turn-helix" evidence="1">
    <location>
        <begin position="370"/>
        <end position="419"/>
    </location>
</feature>
<dbReference type="RefSeq" id="WP_184530282.1">
    <property type="nucleotide sequence ID" value="NZ_JACHGK010000033.1"/>
</dbReference>
<accession>A0A7X0HW35</accession>
<evidence type="ECO:0000313" key="2">
    <source>
        <dbReference type="EMBL" id="MBB6447903.1"/>
    </source>
</evidence>
<dbReference type="InterPro" id="IPR010093">
    <property type="entry name" value="SinI_DNA-bd"/>
</dbReference>
<sequence length="994" mass="115159">MPENQEKIMLSIKETAELLGMGESTLSKKLHSFSVKGIVKEKKRIWIPLSSIPELKKELNYNDKFDKGKYYSTAEVTKKLKEKGLKVKRSDISNWVKKGKVKTILHMGYRYIHEKDLHLFINYIKIERAIPVGYCTLEEAANILGMHPQTIRKWAANGDIESVRVILNGYWKTLVKKNLLKTVKRKMRINMLRNFANVDLDKVSENNKKNETNSINRDDIDSLSLDNYLEVKDAVKLLGIQNNTLWTLLRTGKFPSAVKIKNKWYIQKEEISSYQKKLNAGNRTPSKVVSENSSLDGYLTILEVSNQINLSKSRTSALIHENMFPNAIKVKNKWLIPQDDILSYQEMKKQRKNLALAKNKQIDFQSQQGYLSTKEVAKELNISSGVVTVLIKNGKLRDAIKPGKTWKIPESSLIEYKSQKENNQISITKPDLINELNQFINSVQNKEHLKETFRLYSDFTTTRLNATNGRINNVRRVFNHLKRLFSDIIINLKIEISDLPNEDIEAVMKNSSYSNPIRELFLKFLKEAFLIKGKKLDKEYVLSRKGKKSNVDIDSERYTPEVYYLFEQHVKDIEKHISPAIKNRQYANMWVLTTMLLTNAWRPSDIIFEMPHIDIEVINVLEFDWFKKNRLSPEQCQLIVNQLYLKLNNAEVSKTNADLHFLVAPNMVNNLAYACIISELHCRALRDNATLFETERLLLGTFVLGITENPTTSGTTTHKNFFKDMPELIPFSSKKLHNSTMTYLFLDISEDEDESELALEVVQWARSHEDINVTAGYIKLTNKDGTLDRVSINLFKRGHFGWLYNYMVQLAFSNTGIHQSFEERTKTIEELKKEYTPIQLEAWAKTLLDYKNRKESVVRRLYKLNTEQLREIVINIYKGQMPSRDGCGQCLSFPDCRFVNRKTCIGCINFIPQLQQVLIEAKEEFYRLIDSMKNYHTDAILKRDTVFLFNVLLLFNEAAETFGSDTVNGFLSSEERKNALYSIADKLKLPIVNA</sequence>
<dbReference type="InterPro" id="IPR041657">
    <property type="entry name" value="HTH_17"/>
</dbReference>
<feature type="domain" description="Helix-turn-helix" evidence="1">
    <location>
        <begin position="228"/>
        <end position="277"/>
    </location>
</feature>
<proteinExistence type="predicted"/>
<organism evidence="2 3">
    <name type="scientific">Bacillus benzoevorans</name>
    <dbReference type="NCBI Taxonomy" id="1456"/>
    <lineage>
        <taxon>Bacteria</taxon>
        <taxon>Bacillati</taxon>
        <taxon>Bacillota</taxon>
        <taxon>Bacilli</taxon>
        <taxon>Bacillales</taxon>
        <taxon>Bacillaceae</taxon>
        <taxon>Bacillus</taxon>
    </lineage>
</organism>
<evidence type="ECO:0000313" key="3">
    <source>
        <dbReference type="Proteomes" id="UP000531594"/>
    </source>
</evidence>
<name>A0A7X0HW35_9BACI</name>
<protein>
    <submittedName>
        <fullName evidence="2">Excisionase family DNA binding protein</fullName>
    </submittedName>
</protein>
<dbReference type="Pfam" id="PF12728">
    <property type="entry name" value="HTH_17"/>
    <property type="match status" value="3"/>
</dbReference>
<dbReference type="GO" id="GO:0003677">
    <property type="term" value="F:DNA binding"/>
    <property type="evidence" value="ECO:0007669"/>
    <property type="project" value="InterPro"/>
</dbReference>
<dbReference type="NCBIfam" id="TIGR01764">
    <property type="entry name" value="excise"/>
    <property type="match status" value="1"/>
</dbReference>
<dbReference type="Proteomes" id="UP000531594">
    <property type="component" value="Unassembled WGS sequence"/>
</dbReference>
<reference evidence="2 3" key="1">
    <citation type="submission" date="2020-08" db="EMBL/GenBank/DDBJ databases">
        <title>Genomic Encyclopedia of Type Strains, Phase IV (KMG-IV): sequencing the most valuable type-strain genomes for metagenomic binning, comparative biology and taxonomic classification.</title>
        <authorList>
            <person name="Goeker M."/>
        </authorList>
    </citation>
    <scope>NUCLEOTIDE SEQUENCE [LARGE SCALE GENOMIC DNA]</scope>
    <source>
        <strain evidence="2 3">DSM 5391</strain>
    </source>
</reference>
<feature type="domain" description="Helix-turn-helix" evidence="1">
    <location>
        <begin position="134"/>
        <end position="164"/>
    </location>
</feature>
<gene>
    <name evidence="2" type="ORF">HNR53_004623</name>
</gene>
<comment type="caution">
    <text evidence="2">The sequence shown here is derived from an EMBL/GenBank/DDBJ whole genome shotgun (WGS) entry which is preliminary data.</text>
</comment>
<keyword evidence="3" id="KW-1185">Reference proteome</keyword>
<dbReference type="EMBL" id="JACHGK010000033">
    <property type="protein sequence ID" value="MBB6447903.1"/>
    <property type="molecule type" value="Genomic_DNA"/>
</dbReference>